<keyword evidence="1" id="KW-0812">Transmembrane</keyword>
<proteinExistence type="predicted"/>
<dbReference type="EMBL" id="CP019606">
    <property type="protein sequence ID" value="AQP48228.1"/>
    <property type="molecule type" value="Genomic_DNA"/>
</dbReference>
<evidence type="ECO:0000313" key="2">
    <source>
        <dbReference type="EMBL" id="AQP48228.1"/>
    </source>
</evidence>
<accession>A0A1Q2CQ28</accession>
<sequence length="195" mass="21002">MDLDDLLDASSPGIAPRDEALHTELLTMTLATRDADRLRGRRFRVGLVGLVSAALVAGGVATAGAVMNGWFGFGTTTDTACVADITFSPKGNEGEGSETYPRDVEDAAVAASEAFLKSYNFDAIDADAAAKRQRQVERQIIDGQEEGERQPVLSDQQNELNGITQVFIDDWKAHLTELGLPWRASLLSVGWTCES</sequence>
<protein>
    <submittedName>
        <fullName evidence="2">Uncharacterized protein</fullName>
    </submittedName>
</protein>
<keyword evidence="3" id="KW-1185">Reference proteome</keyword>
<dbReference type="RefSeq" id="WP_077686554.1">
    <property type="nucleotide sequence ID" value="NZ_CP019606.1"/>
</dbReference>
<dbReference type="KEGG" id="tes:BW730_12650"/>
<evidence type="ECO:0000313" key="3">
    <source>
        <dbReference type="Proteomes" id="UP000188145"/>
    </source>
</evidence>
<organism evidence="2 3">
    <name type="scientific">Tessaracoccus aquimaris</name>
    <dbReference type="NCBI Taxonomy" id="1332264"/>
    <lineage>
        <taxon>Bacteria</taxon>
        <taxon>Bacillati</taxon>
        <taxon>Actinomycetota</taxon>
        <taxon>Actinomycetes</taxon>
        <taxon>Propionibacteriales</taxon>
        <taxon>Propionibacteriaceae</taxon>
        <taxon>Tessaracoccus</taxon>
    </lineage>
</organism>
<gene>
    <name evidence="2" type="ORF">BW730_12650</name>
</gene>
<keyword evidence="1" id="KW-1133">Transmembrane helix</keyword>
<reference evidence="3" key="1">
    <citation type="submission" date="2017-02" db="EMBL/GenBank/DDBJ databases">
        <title>Tessaracoccus aquaemaris sp. nov., isolated from the intestine of a Korean rockfish, Sebastes schlegelii, in a marine aquaculture pond.</title>
        <authorList>
            <person name="Tak E.J."/>
            <person name="Bae J.-W."/>
        </authorList>
    </citation>
    <scope>NUCLEOTIDE SEQUENCE [LARGE SCALE GENOMIC DNA]</scope>
    <source>
        <strain evidence="3">NSG39</strain>
    </source>
</reference>
<dbReference type="Proteomes" id="UP000188145">
    <property type="component" value="Chromosome"/>
</dbReference>
<keyword evidence="1" id="KW-0472">Membrane</keyword>
<evidence type="ECO:0000256" key="1">
    <source>
        <dbReference type="SAM" id="Phobius"/>
    </source>
</evidence>
<dbReference type="AlphaFoldDB" id="A0A1Q2CQ28"/>
<name>A0A1Q2CQ28_9ACTN</name>
<feature type="transmembrane region" description="Helical" evidence="1">
    <location>
        <begin position="47"/>
        <end position="71"/>
    </location>
</feature>